<evidence type="ECO:0000313" key="1">
    <source>
        <dbReference type="EMBL" id="GAI24489.1"/>
    </source>
</evidence>
<accession>X1P0R8</accession>
<proteinExistence type="predicted"/>
<name>X1P0R8_9ZZZZ</name>
<dbReference type="EMBL" id="BARV01017537">
    <property type="protein sequence ID" value="GAI24489.1"/>
    <property type="molecule type" value="Genomic_DNA"/>
</dbReference>
<gene>
    <name evidence="1" type="ORF">S06H3_29865</name>
</gene>
<dbReference type="AlphaFoldDB" id="X1P0R8"/>
<reference evidence="1" key="1">
    <citation type="journal article" date="2014" name="Front. Microbiol.">
        <title>High frequency of phylogenetically diverse reductive dehalogenase-homologous genes in deep subseafloor sedimentary metagenomes.</title>
        <authorList>
            <person name="Kawai M."/>
            <person name="Futagami T."/>
            <person name="Toyoda A."/>
            <person name="Takaki Y."/>
            <person name="Nishi S."/>
            <person name="Hori S."/>
            <person name="Arai W."/>
            <person name="Tsubouchi T."/>
            <person name="Morono Y."/>
            <person name="Uchiyama I."/>
            <person name="Ito T."/>
            <person name="Fujiyama A."/>
            <person name="Inagaki F."/>
            <person name="Takami H."/>
        </authorList>
    </citation>
    <scope>NUCLEOTIDE SEQUENCE</scope>
    <source>
        <strain evidence="1">Expedition CK06-06</strain>
    </source>
</reference>
<organism evidence="1">
    <name type="scientific">marine sediment metagenome</name>
    <dbReference type="NCBI Taxonomy" id="412755"/>
    <lineage>
        <taxon>unclassified sequences</taxon>
        <taxon>metagenomes</taxon>
        <taxon>ecological metagenomes</taxon>
    </lineage>
</organism>
<sequence length="46" mass="5105">MALRGADVVRKHKAAIGRCYGKTAWDMLECIVDEMHAEYKGAGPVR</sequence>
<protein>
    <submittedName>
        <fullName evidence="1">Uncharacterized protein</fullName>
    </submittedName>
</protein>
<comment type="caution">
    <text evidence="1">The sequence shown here is derived from an EMBL/GenBank/DDBJ whole genome shotgun (WGS) entry which is preliminary data.</text>
</comment>